<sequence>MSGDCFSESGSIRFDDEEALKWVALEKLPTHNRLRTALLQNLGENGGQQIAYQDVKKLGSQEKRDLIQKLLGVQESEDEKFVRRLRERIDRQALNFLPKIEVRFEGLNVEAEAHVGKRALPTLYNFVVNGVEGVLGLLHLVPSNKHPLQVLRDVRGIIKPSRMTLLLGPPSAGKTTLLLALAGKLDKKFLKLHLLFSLIQVSGRVTYNGSDMTEFVPQRTSAYISQHDLHMGELTVRETFDFSSRCQGVGSSHEMVMELARREKNAKIKPDLDIDAYMKASAIQGQETTIVTDYILKILGLDICADTLVGDAMRRGISGGQKKRVTTGEMLVGPAKSLFMDEISTGLDTSTTYQIIKSLRHTVHVLDATVVVSLLQPAPETYELFDDLILLAEGQIVYQGPRELVLDFFISQGFKCPARKGVADFLQEVTSRKDQEQYWAVEDKPYEYVSVDKFVRAFEGFHVGQNLAEELSTPFDTTKSHPAALVTKKYGLGKWDIFKAVMARQVLLMKRDAFVYVFKCTQLFITALITMTVFLRTHIQSNSTDDAELYMGALFFALATIMFSGFVELSMTIQRLPVFFKQRDQMLFPAWAYSIATVITRLPLSLLETAMFVFMTYYVIGFAPSVSRLFRQYLIIFLVHQMAGGLFRFIAALSQKMVVANTFGSFALLVIFSLGGFVLSRDSIHAWWIWGYWSSPMMYGQNALAVNEFSASRWQQVRNSTDGRNFLESRGLFSDDYWYWIGAGAELGYVILFNVGFTLALTYLRAPSKSNQAIVSVTGHKNQSKVYDSGKSTFFHSHEGDLISRISTELELSKQADTKKTGMVLPFKPLALAFSNVKYYVDMPPEMLKEGVDESRLQLLHDISSSFRPGVLTALMGVSGAGKTTLMDVLAGRKTGGYIEGEISISGFPKKQETFTRVSGYCEQNDIHSPNVTVYESLVFSAWLRLSEDVSKGTRLMFVEEIMELVELTPIRDAIVGRPGMDGLSTEQRKRLTVGVELVANPSIIFMDEPTSGLDARAAAIVMRTVRNTVNTGRTVVCTIHQPSIDIFESFDELLLMQRGGRVIYSGPLGNHSSRLIDYFEAVPGVPCIPDGYNPATWMLEVTNPDVEHRLNVDYSEIYKSSTLYQHNQAVIADLRTPPPGSVDLSFPSQFPLSFGGQVVACLWKQHRSYWKNPYYVLGRLFFTLTAALMFGTMFWDIGSQRERQQDLFNLMGSMFSAVYFIGVCNAVGVQPVVSVERAVYYREKAAGMYSALPYAFAQVIIELFYVLVQAVSYAAIVYSMMKLEWSAAKFLWFVFFSYFSFLFFTLYGMMAVAITPNERVAAICSTGFYAVWNLFAGFLIPRPSMPIWWRWCYWLSPPAWTLYGIITSQLGDITAPLRLTDETRQPVPVQEFLRDYFGYEHDFLGVVAGVHVALVVTIAIVFGLCIKFLNFQRR</sequence>
<name>D8RXH7_SELML</name>
<dbReference type="SMART" id="SM00382">
    <property type="entry name" value="AAA"/>
    <property type="match status" value="2"/>
</dbReference>
<dbReference type="InterPro" id="IPR043926">
    <property type="entry name" value="ABCG_dom"/>
</dbReference>
<dbReference type="eggNOG" id="KOG0065">
    <property type="taxonomic scope" value="Eukaryota"/>
</dbReference>
<dbReference type="FunFam" id="3.40.50.300:FF:000059">
    <property type="entry name" value="ABC transporter G family member 40"/>
    <property type="match status" value="1"/>
</dbReference>
<dbReference type="Proteomes" id="UP000001514">
    <property type="component" value="Unassembled WGS sequence"/>
</dbReference>
<evidence type="ECO:0000256" key="3">
    <source>
        <dbReference type="ARBA" id="ARBA00022448"/>
    </source>
</evidence>
<evidence type="ECO:0000256" key="7">
    <source>
        <dbReference type="ARBA" id="ARBA00022840"/>
    </source>
</evidence>
<dbReference type="Pfam" id="PF19055">
    <property type="entry name" value="ABC2_membrane_7"/>
    <property type="match status" value="1"/>
</dbReference>
<evidence type="ECO:0000313" key="13">
    <source>
        <dbReference type="Proteomes" id="UP000001514"/>
    </source>
</evidence>
<keyword evidence="9 10" id="KW-0472">Membrane</keyword>
<dbReference type="GO" id="GO:0016887">
    <property type="term" value="F:ATP hydrolysis activity"/>
    <property type="evidence" value="ECO:0007669"/>
    <property type="project" value="InterPro"/>
</dbReference>
<evidence type="ECO:0000256" key="1">
    <source>
        <dbReference type="ARBA" id="ARBA00004141"/>
    </source>
</evidence>
<feature type="transmembrane region" description="Helical" evidence="10">
    <location>
        <begin position="632"/>
        <end position="651"/>
    </location>
</feature>
<evidence type="ECO:0000256" key="4">
    <source>
        <dbReference type="ARBA" id="ARBA00022692"/>
    </source>
</evidence>
<feature type="transmembrane region" description="Helical" evidence="10">
    <location>
        <begin position="1208"/>
        <end position="1234"/>
    </location>
</feature>
<dbReference type="PANTHER" id="PTHR48040:SF50">
    <property type="entry name" value="ABC TRANSPORTER DOMAIN-CONTAINING PROTEIN"/>
    <property type="match status" value="1"/>
</dbReference>
<dbReference type="InterPro" id="IPR003593">
    <property type="entry name" value="AAA+_ATPase"/>
</dbReference>
<keyword evidence="7" id="KW-0067">ATP-binding</keyword>
<keyword evidence="3" id="KW-0813">Transport</keyword>
<keyword evidence="4 10" id="KW-0812">Transmembrane</keyword>
<accession>D8RXH7</accession>
<protein>
    <recommendedName>
        <fullName evidence="11">ABC transporter domain-containing protein</fullName>
    </recommendedName>
</protein>
<feature type="transmembrane region" description="Helical" evidence="10">
    <location>
        <begin position="549"/>
        <end position="569"/>
    </location>
</feature>
<feature type="transmembrane region" description="Helical" evidence="10">
    <location>
        <begin position="1175"/>
        <end position="1196"/>
    </location>
</feature>
<dbReference type="Gene3D" id="3.40.50.300">
    <property type="entry name" value="P-loop containing nucleotide triphosphate hydrolases"/>
    <property type="match status" value="2"/>
</dbReference>
<dbReference type="InterPro" id="IPR034003">
    <property type="entry name" value="ABCG_PDR_2"/>
</dbReference>
<dbReference type="Pfam" id="PF01061">
    <property type="entry name" value="ABC2_membrane"/>
    <property type="match status" value="2"/>
</dbReference>
<proteinExistence type="inferred from homology"/>
<dbReference type="OMA" id="PYCFLAT"/>
<dbReference type="PANTHER" id="PTHR48040">
    <property type="entry name" value="PLEIOTROPIC DRUG RESISTANCE PROTEIN 1-LIKE ISOFORM X1"/>
    <property type="match status" value="1"/>
</dbReference>
<evidence type="ECO:0000256" key="5">
    <source>
        <dbReference type="ARBA" id="ARBA00022737"/>
    </source>
</evidence>
<evidence type="ECO:0000256" key="10">
    <source>
        <dbReference type="SAM" id="Phobius"/>
    </source>
</evidence>
<feature type="transmembrane region" description="Helical" evidence="10">
    <location>
        <begin position="1291"/>
        <end position="1314"/>
    </location>
</feature>
<dbReference type="InterPro" id="IPR013581">
    <property type="entry name" value="PDR_assoc"/>
</dbReference>
<comment type="similarity">
    <text evidence="2">Belongs to the ABC transporter superfamily. ABCG family. PDR (TC 3.A.1.205) subfamily.</text>
</comment>
<feature type="transmembrane region" description="Helical" evidence="10">
    <location>
        <begin position="1321"/>
        <end position="1341"/>
    </location>
</feature>
<comment type="subcellular location">
    <subcellularLocation>
        <location evidence="1">Membrane</location>
        <topology evidence="1">Multi-pass membrane protein</topology>
    </subcellularLocation>
</comment>
<feature type="transmembrane region" description="Helical" evidence="10">
    <location>
        <begin position="737"/>
        <end position="764"/>
    </location>
</feature>
<dbReference type="InterPro" id="IPR013525">
    <property type="entry name" value="ABC2_TM"/>
</dbReference>
<dbReference type="KEGG" id="smo:SELMODRAFT_103668"/>
<keyword evidence="6" id="KW-0547">Nucleotide-binding</keyword>
<dbReference type="FunFam" id="3.40.50.300:FF:000179">
    <property type="entry name" value="ABC transporter G family member 34"/>
    <property type="match status" value="1"/>
</dbReference>
<evidence type="ECO:0000256" key="6">
    <source>
        <dbReference type="ARBA" id="ARBA00022741"/>
    </source>
</evidence>
<feature type="transmembrane region" description="Helical" evidence="10">
    <location>
        <begin position="658"/>
        <end position="679"/>
    </location>
</feature>
<dbReference type="InParanoid" id="D8RXH7"/>
<keyword evidence="13" id="KW-1185">Reference proteome</keyword>
<evidence type="ECO:0000256" key="8">
    <source>
        <dbReference type="ARBA" id="ARBA00022989"/>
    </source>
</evidence>
<dbReference type="GO" id="GO:0016020">
    <property type="term" value="C:membrane"/>
    <property type="evidence" value="ECO:0007669"/>
    <property type="project" value="UniProtKB-SubCell"/>
</dbReference>
<feature type="transmembrane region" description="Helical" evidence="10">
    <location>
        <begin position="590"/>
        <end position="620"/>
    </location>
</feature>
<evidence type="ECO:0000259" key="11">
    <source>
        <dbReference type="PROSITE" id="PS50893"/>
    </source>
</evidence>
<dbReference type="Pfam" id="PF00005">
    <property type="entry name" value="ABC_tran"/>
    <property type="match status" value="2"/>
</dbReference>
<dbReference type="Pfam" id="PF08370">
    <property type="entry name" value="PDR_assoc"/>
    <property type="match status" value="1"/>
</dbReference>
<dbReference type="EMBL" id="GL377593">
    <property type="protein sequence ID" value="EFJ23263.1"/>
    <property type="molecule type" value="Genomic_DNA"/>
</dbReference>
<dbReference type="InterPro" id="IPR003439">
    <property type="entry name" value="ABC_transporter-like_ATP-bd"/>
</dbReference>
<feature type="transmembrane region" description="Helical" evidence="10">
    <location>
        <begin position="1404"/>
        <end position="1430"/>
    </location>
</feature>
<organism evidence="13">
    <name type="scientific">Selaginella moellendorffii</name>
    <name type="common">Spikemoss</name>
    <dbReference type="NCBI Taxonomy" id="88036"/>
    <lineage>
        <taxon>Eukaryota</taxon>
        <taxon>Viridiplantae</taxon>
        <taxon>Streptophyta</taxon>
        <taxon>Embryophyta</taxon>
        <taxon>Tracheophyta</taxon>
        <taxon>Lycopodiopsida</taxon>
        <taxon>Selaginellales</taxon>
        <taxon>Selaginellaceae</taxon>
        <taxon>Selaginella</taxon>
    </lineage>
</organism>
<evidence type="ECO:0000313" key="12">
    <source>
        <dbReference type="EMBL" id="EFJ23263.1"/>
    </source>
</evidence>
<dbReference type="InterPro" id="IPR027417">
    <property type="entry name" value="P-loop_NTPase"/>
</dbReference>
<dbReference type="GO" id="GO:0005524">
    <property type="term" value="F:ATP binding"/>
    <property type="evidence" value="ECO:0007669"/>
    <property type="project" value="UniProtKB-KW"/>
</dbReference>
<feature type="transmembrane region" description="Helical" evidence="10">
    <location>
        <begin position="1255"/>
        <end position="1279"/>
    </location>
</feature>
<reference evidence="12 13" key="1">
    <citation type="journal article" date="2011" name="Science">
        <title>The Selaginella genome identifies genetic changes associated with the evolution of vascular plants.</title>
        <authorList>
            <person name="Banks J.A."/>
            <person name="Nishiyama T."/>
            <person name="Hasebe M."/>
            <person name="Bowman J.L."/>
            <person name="Gribskov M."/>
            <person name="dePamphilis C."/>
            <person name="Albert V.A."/>
            <person name="Aono N."/>
            <person name="Aoyama T."/>
            <person name="Ambrose B.A."/>
            <person name="Ashton N.W."/>
            <person name="Axtell M.J."/>
            <person name="Barker E."/>
            <person name="Barker M.S."/>
            <person name="Bennetzen J.L."/>
            <person name="Bonawitz N.D."/>
            <person name="Chapple C."/>
            <person name="Cheng C."/>
            <person name="Correa L.G."/>
            <person name="Dacre M."/>
            <person name="DeBarry J."/>
            <person name="Dreyer I."/>
            <person name="Elias M."/>
            <person name="Engstrom E.M."/>
            <person name="Estelle M."/>
            <person name="Feng L."/>
            <person name="Finet C."/>
            <person name="Floyd S.K."/>
            <person name="Frommer W.B."/>
            <person name="Fujita T."/>
            <person name="Gramzow L."/>
            <person name="Gutensohn M."/>
            <person name="Harholt J."/>
            <person name="Hattori M."/>
            <person name="Heyl A."/>
            <person name="Hirai T."/>
            <person name="Hiwatashi Y."/>
            <person name="Ishikawa M."/>
            <person name="Iwata M."/>
            <person name="Karol K.G."/>
            <person name="Koehler B."/>
            <person name="Kolukisaoglu U."/>
            <person name="Kubo M."/>
            <person name="Kurata T."/>
            <person name="Lalonde S."/>
            <person name="Li K."/>
            <person name="Li Y."/>
            <person name="Litt A."/>
            <person name="Lyons E."/>
            <person name="Manning G."/>
            <person name="Maruyama T."/>
            <person name="Michael T.P."/>
            <person name="Mikami K."/>
            <person name="Miyazaki S."/>
            <person name="Morinaga S."/>
            <person name="Murata T."/>
            <person name="Mueller-Roeber B."/>
            <person name="Nelson D.R."/>
            <person name="Obara M."/>
            <person name="Oguri Y."/>
            <person name="Olmstead R.G."/>
            <person name="Onodera N."/>
            <person name="Petersen B.L."/>
            <person name="Pils B."/>
            <person name="Prigge M."/>
            <person name="Rensing S.A."/>
            <person name="Riano-Pachon D.M."/>
            <person name="Roberts A.W."/>
            <person name="Sato Y."/>
            <person name="Scheller H.V."/>
            <person name="Schulz B."/>
            <person name="Schulz C."/>
            <person name="Shakirov E.V."/>
            <person name="Shibagaki N."/>
            <person name="Shinohara N."/>
            <person name="Shippen D.E."/>
            <person name="Soerensen I."/>
            <person name="Sotooka R."/>
            <person name="Sugimoto N."/>
            <person name="Sugita M."/>
            <person name="Sumikawa N."/>
            <person name="Tanurdzic M."/>
            <person name="Theissen G."/>
            <person name="Ulvskov P."/>
            <person name="Wakazuki S."/>
            <person name="Weng J.K."/>
            <person name="Willats W.W."/>
            <person name="Wipf D."/>
            <person name="Wolf P.G."/>
            <person name="Yang L."/>
            <person name="Zimmer A.D."/>
            <person name="Zhu Q."/>
            <person name="Mitros T."/>
            <person name="Hellsten U."/>
            <person name="Loque D."/>
            <person name="Otillar R."/>
            <person name="Salamov A."/>
            <person name="Schmutz J."/>
            <person name="Shapiro H."/>
            <person name="Lindquist E."/>
            <person name="Lucas S."/>
            <person name="Rokhsar D."/>
            <person name="Grigoriev I.V."/>
        </authorList>
    </citation>
    <scope>NUCLEOTIDE SEQUENCE [LARGE SCALE GENOMIC DNA]</scope>
</reference>
<evidence type="ECO:0000256" key="9">
    <source>
        <dbReference type="ARBA" id="ARBA00023136"/>
    </source>
</evidence>
<evidence type="ECO:0000256" key="2">
    <source>
        <dbReference type="ARBA" id="ARBA00006012"/>
    </source>
</evidence>
<dbReference type="PROSITE" id="PS50893">
    <property type="entry name" value="ABC_TRANSPORTER_2"/>
    <property type="match status" value="2"/>
</dbReference>
<dbReference type="GO" id="GO:0140359">
    <property type="term" value="F:ABC-type transporter activity"/>
    <property type="evidence" value="ECO:0007669"/>
    <property type="project" value="InterPro"/>
</dbReference>
<dbReference type="FunCoup" id="D8RXH7">
    <property type="interactions" value="188"/>
</dbReference>
<feature type="transmembrane region" description="Helical" evidence="10">
    <location>
        <begin position="513"/>
        <end position="537"/>
    </location>
</feature>
<gene>
    <name evidence="12" type="ORF">SELMODRAFT_103668</name>
</gene>
<feature type="domain" description="ABC transporter" evidence="11">
    <location>
        <begin position="135"/>
        <end position="418"/>
    </location>
</feature>
<dbReference type="Gramene" id="EFJ23263">
    <property type="protein sequence ID" value="EFJ23263"/>
    <property type="gene ID" value="SELMODRAFT_103668"/>
</dbReference>
<feature type="domain" description="ABC transporter" evidence="11">
    <location>
        <begin position="832"/>
        <end position="1085"/>
    </location>
</feature>
<keyword evidence="8 10" id="KW-1133">Transmembrane helix</keyword>
<dbReference type="HOGENOM" id="CLU_000604_35_6_1"/>
<keyword evidence="5" id="KW-0677">Repeat</keyword>
<dbReference type="SUPFAM" id="SSF52540">
    <property type="entry name" value="P-loop containing nucleoside triphosphate hydrolases"/>
    <property type="match status" value="2"/>
</dbReference>
<dbReference type="CDD" id="cd03232">
    <property type="entry name" value="ABCG_PDR_domain2"/>
    <property type="match status" value="1"/>
</dbReference>